<organism evidence="2 3">
    <name type="scientific">Rattus norvegicus</name>
    <name type="common">Rat</name>
    <dbReference type="NCBI Taxonomy" id="10116"/>
    <lineage>
        <taxon>Eukaryota</taxon>
        <taxon>Metazoa</taxon>
        <taxon>Chordata</taxon>
        <taxon>Craniata</taxon>
        <taxon>Vertebrata</taxon>
        <taxon>Euteleostomi</taxon>
        <taxon>Mammalia</taxon>
        <taxon>Eutheria</taxon>
        <taxon>Euarchontoglires</taxon>
        <taxon>Glires</taxon>
        <taxon>Rodentia</taxon>
        <taxon>Myomorpha</taxon>
        <taxon>Muroidea</taxon>
        <taxon>Muridae</taxon>
        <taxon>Murinae</taxon>
        <taxon>Rattus</taxon>
    </lineage>
</organism>
<protein>
    <submittedName>
        <fullName evidence="2">RCG50039, isoform CRA_a</fullName>
    </submittedName>
</protein>
<dbReference type="EMBL" id="CH474003">
    <property type="protein sequence ID" value="EDM14965.1"/>
    <property type="molecule type" value="Genomic_DNA"/>
</dbReference>
<name>A6JV84_RAT</name>
<proteinExistence type="predicted"/>
<evidence type="ECO:0000256" key="1">
    <source>
        <dbReference type="SAM" id="MobiDB-lite"/>
    </source>
</evidence>
<dbReference type="AlphaFoldDB" id="A6JV84"/>
<gene>
    <name evidence="2" type="ORF">rCG_50039</name>
</gene>
<dbReference type="Proteomes" id="UP000234681">
    <property type="component" value="Chromosome 2"/>
</dbReference>
<evidence type="ECO:0000313" key="3">
    <source>
        <dbReference type="Proteomes" id="UP000234681"/>
    </source>
</evidence>
<reference evidence="2 3" key="1">
    <citation type="submission" date="2005-09" db="EMBL/GenBank/DDBJ databases">
        <authorList>
            <person name="Mural R.J."/>
            <person name="Li P.W."/>
            <person name="Adams M.D."/>
            <person name="Amanatides P.G."/>
            <person name="Baden-Tillson H."/>
            <person name="Barnstead M."/>
            <person name="Chin S.H."/>
            <person name="Dew I."/>
            <person name="Evans C.A."/>
            <person name="Ferriera S."/>
            <person name="Flanigan M."/>
            <person name="Fosler C."/>
            <person name="Glodek A."/>
            <person name="Gu Z."/>
            <person name="Holt R.A."/>
            <person name="Jennings D."/>
            <person name="Kraft C.L."/>
            <person name="Lu F."/>
            <person name="Nguyen T."/>
            <person name="Nusskern D.R."/>
            <person name="Pfannkoch C.M."/>
            <person name="Sitter C."/>
            <person name="Sutton G.G."/>
            <person name="Venter J.C."/>
            <person name="Wang Z."/>
            <person name="Woodage T."/>
            <person name="Zheng X.H."/>
            <person name="Zhong F."/>
        </authorList>
    </citation>
    <scope>NUCLEOTIDE SEQUENCE [LARGE SCALE GENOMIC DNA]</scope>
    <source>
        <strain>BN</strain>
        <strain evidence="3">Sprague-Dawley</strain>
    </source>
</reference>
<evidence type="ECO:0000313" key="2">
    <source>
        <dbReference type="EMBL" id="EDM14965.1"/>
    </source>
</evidence>
<sequence>MRDALQDPAPTSNSKRKRAVHGHATVKRPSLFSRR</sequence>
<accession>A6JV84</accession>
<feature type="region of interest" description="Disordered" evidence="1">
    <location>
        <begin position="1"/>
        <end position="35"/>
    </location>
</feature>
<feature type="compositionally biased region" description="Basic residues" evidence="1">
    <location>
        <begin position="14"/>
        <end position="26"/>
    </location>
</feature>